<feature type="domain" description="Acyl-CoA thioesterase-like N-terminal HotDog" evidence="4">
    <location>
        <begin position="66"/>
        <end position="144"/>
    </location>
</feature>
<dbReference type="InterPro" id="IPR025652">
    <property type="entry name" value="TesB_C"/>
</dbReference>
<sequence>MTKRGQADIVTALTPEEIQARIERARAINDSVAPGKVVGAVSRLFDLEPAGAPDEFDFPALATTARDRIFGGQVIAQAMVAAARTVDPDKHVHSLHAYFLRGGDETKPLHFRVHRDFDGRSFSNRRVVVRQDDKVIFNLTASFQLPTEGLSHQVSMPDLLPPEECVDFTDTLAADPSISDERFAYMARRRPFEMRSYRPPASAKATQHYQWFRVAAPIGDDQLIHRAFLAFASDMGLLSSAMLPHGITWTTPGLFSTSLDHAMWFHGDVRVDEWFVYVMDSDWTGGARGINRGLIYRQDGTLIASAVQEGLVRITPPA</sequence>
<dbReference type="Pfam" id="PF02551">
    <property type="entry name" value="Acyl_CoA_thio"/>
    <property type="match status" value="1"/>
</dbReference>
<dbReference type="InterPro" id="IPR042171">
    <property type="entry name" value="Acyl-CoA_hotdog"/>
</dbReference>
<dbReference type="OrthoDB" id="9781019at2"/>
<organism evidence="5 6">
    <name type="scientific">Sphingopyxis witflariensis</name>
    <dbReference type="NCBI Taxonomy" id="173675"/>
    <lineage>
        <taxon>Bacteria</taxon>
        <taxon>Pseudomonadati</taxon>
        <taxon>Pseudomonadota</taxon>
        <taxon>Alphaproteobacteria</taxon>
        <taxon>Sphingomonadales</taxon>
        <taxon>Sphingomonadaceae</taxon>
        <taxon>Sphingopyxis</taxon>
    </lineage>
</organism>
<dbReference type="CDD" id="cd03445">
    <property type="entry name" value="Thioesterase_II_repeat2"/>
    <property type="match status" value="1"/>
</dbReference>
<dbReference type="InterPro" id="IPR029069">
    <property type="entry name" value="HotDog_dom_sf"/>
</dbReference>
<dbReference type="GO" id="GO:0006637">
    <property type="term" value="P:acyl-CoA metabolic process"/>
    <property type="evidence" value="ECO:0007669"/>
    <property type="project" value="InterPro"/>
</dbReference>
<dbReference type="EMBL" id="NISJ01000002">
    <property type="protein sequence ID" value="OWR00097.1"/>
    <property type="molecule type" value="Genomic_DNA"/>
</dbReference>
<dbReference type="Pfam" id="PF13622">
    <property type="entry name" value="4HBT_3"/>
    <property type="match status" value="1"/>
</dbReference>
<evidence type="ECO:0000259" key="4">
    <source>
        <dbReference type="Pfam" id="PF13622"/>
    </source>
</evidence>
<evidence type="ECO:0000313" key="5">
    <source>
        <dbReference type="EMBL" id="OWR00097.1"/>
    </source>
</evidence>
<reference evidence="5 6" key="1">
    <citation type="journal article" date="2002" name="Int. J. Syst. Evol. Microbiol.">
        <title>Sphingopyxis witflariensis sp. nov., isolated from activated sludge.</title>
        <authorList>
            <person name="Kampfer P."/>
            <person name="Witzenberger R."/>
            <person name="Denner E.B."/>
            <person name="Busse H.J."/>
            <person name="Neef A."/>
        </authorList>
    </citation>
    <scope>NUCLEOTIDE SEQUENCE [LARGE SCALE GENOMIC DNA]</scope>
    <source>
        <strain evidence="5 6">DSM 14551</strain>
    </source>
</reference>
<keyword evidence="6" id="KW-1185">Reference proteome</keyword>
<dbReference type="Proteomes" id="UP000197097">
    <property type="component" value="Unassembled WGS sequence"/>
</dbReference>
<dbReference type="SUPFAM" id="SSF54637">
    <property type="entry name" value="Thioesterase/thiol ester dehydrase-isomerase"/>
    <property type="match status" value="2"/>
</dbReference>
<accession>A0A246K3G5</accession>
<evidence type="ECO:0000259" key="3">
    <source>
        <dbReference type="Pfam" id="PF02551"/>
    </source>
</evidence>
<dbReference type="PANTHER" id="PTHR11066:SF34">
    <property type="entry name" value="ACYL-COENZYME A THIOESTERASE 8"/>
    <property type="match status" value="1"/>
</dbReference>
<feature type="domain" description="Acyl-CoA thioesterase 2 C-terminal" evidence="3">
    <location>
        <begin position="205"/>
        <end position="311"/>
    </location>
</feature>
<dbReference type="InterPro" id="IPR003703">
    <property type="entry name" value="Acyl_CoA_thio"/>
</dbReference>
<dbReference type="GO" id="GO:0009062">
    <property type="term" value="P:fatty acid catabolic process"/>
    <property type="evidence" value="ECO:0007669"/>
    <property type="project" value="TreeGrafter"/>
</dbReference>
<keyword evidence="2" id="KW-0378">Hydrolase</keyword>
<evidence type="ECO:0000313" key="6">
    <source>
        <dbReference type="Proteomes" id="UP000197097"/>
    </source>
</evidence>
<comment type="similarity">
    <text evidence="1">Belongs to the C/M/P thioester hydrolase family.</text>
</comment>
<dbReference type="GO" id="GO:0047617">
    <property type="term" value="F:fatty acyl-CoA hydrolase activity"/>
    <property type="evidence" value="ECO:0007669"/>
    <property type="project" value="InterPro"/>
</dbReference>
<dbReference type="Gene3D" id="2.40.160.210">
    <property type="entry name" value="Acyl-CoA thioesterase, double hotdog domain"/>
    <property type="match status" value="1"/>
</dbReference>
<comment type="caution">
    <text evidence="5">The sequence shown here is derived from an EMBL/GenBank/DDBJ whole genome shotgun (WGS) entry which is preliminary data.</text>
</comment>
<dbReference type="PANTHER" id="PTHR11066">
    <property type="entry name" value="ACYL-COA THIOESTERASE"/>
    <property type="match status" value="1"/>
</dbReference>
<dbReference type="CDD" id="cd03444">
    <property type="entry name" value="Thioesterase_II_repeat1"/>
    <property type="match status" value="1"/>
</dbReference>
<gene>
    <name evidence="5" type="ORF">CDQ91_04790</name>
</gene>
<name>A0A246K3G5_9SPHN</name>
<proteinExistence type="inferred from homology"/>
<protein>
    <submittedName>
        <fullName evidence="5">Acyl-CoA thioesterase II</fullName>
    </submittedName>
</protein>
<dbReference type="InterPro" id="IPR049449">
    <property type="entry name" value="TesB_ACOT8-like_N"/>
</dbReference>
<dbReference type="AlphaFoldDB" id="A0A246K3G5"/>
<evidence type="ECO:0000256" key="2">
    <source>
        <dbReference type="ARBA" id="ARBA00022801"/>
    </source>
</evidence>
<evidence type="ECO:0000256" key="1">
    <source>
        <dbReference type="ARBA" id="ARBA00006538"/>
    </source>
</evidence>